<organism evidence="6 7">
    <name type="scientific">Nocardioides marinquilinus</name>
    <dbReference type="NCBI Taxonomy" id="1210400"/>
    <lineage>
        <taxon>Bacteria</taxon>
        <taxon>Bacillati</taxon>
        <taxon>Actinomycetota</taxon>
        <taxon>Actinomycetes</taxon>
        <taxon>Propionibacteriales</taxon>
        <taxon>Nocardioidaceae</taxon>
        <taxon>Nocardioides</taxon>
    </lineage>
</organism>
<dbReference type="Gene3D" id="1.10.357.10">
    <property type="entry name" value="Tetracycline Repressor, domain 2"/>
    <property type="match status" value="1"/>
</dbReference>
<dbReference type="PROSITE" id="PS50977">
    <property type="entry name" value="HTH_TETR_2"/>
    <property type="match status" value="1"/>
</dbReference>
<dbReference type="EMBL" id="BAABKG010000003">
    <property type="protein sequence ID" value="GAA5148574.1"/>
    <property type="molecule type" value="Genomic_DNA"/>
</dbReference>
<reference evidence="7" key="1">
    <citation type="journal article" date="2019" name="Int. J. Syst. Evol. Microbiol.">
        <title>The Global Catalogue of Microorganisms (GCM) 10K type strain sequencing project: providing services to taxonomists for standard genome sequencing and annotation.</title>
        <authorList>
            <consortium name="The Broad Institute Genomics Platform"/>
            <consortium name="The Broad Institute Genome Sequencing Center for Infectious Disease"/>
            <person name="Wu L."/>
            <person name="Ma J."/>
        </authorList>
    </citation>
    <scope>NUCLEOTIDE SEQUENCE [LARGE SCALE GENOMIC DNA]</scope>
    <source>
        <strain evidence="7">JCM 18459</strain>
    </source>
</reference>
<evidence type="ECO:0000256" key="1">
    <source>
        <dbReference type="ARBA" id="ARBA00023015"/>
    </source>
</evidence>
<dbReference type="InterPro" id="IPR001647">
    <property type="entry name" value="HTH_TetR"/>
</dbReference>
<accession>A0ABP9PLW1</accession>
<dbReference type="InterPro" id="IPR050109">
    <property type="entry name" value="HTH-type_TetR-like_transc_reg"/>
</dbReference>
<dbReference type="Pfam" id="PF13305">
    <property type="entry name" value="TetR_C_33"/>
    <property type="match status" value="1"/>
</dbReference>
<comment type="caution">
    <text evidence="6">The sequence shown here is derived from an EMBL/GenBank/DDBJ whole genome shotgun (WGS) entry which is preliminary data.</text>
</comment>
<keyword evidence="7" id="KW-1185">Reference proteome</keyword>
<evidence type="ECO:0000256" key="3">
    <source>
        <dbReference type="ARBA" id="ARBA00023163"/>
    </source>
</evidence>
<evidence type="ECO:0000256" key="2">
    <source>
        <dbReference type="ARBA" id="ARBA00023125"/>
    </source>
</evidence>
<dbReference type="SUPFAM" id="SSF48498">
    <property type="entry name" value="Tetracyclin repressor-like, C-terminal domain"/>
    <property type="match status" value="1"/>
</dbReference>
<evidence type="ECO:0000259" key="5">
    <source>
        <dbReference type="PROSITE" id="PS50977"/>
    </source>
</evidence>
<evidence type="ECO:0000313" key="6">
    <source>
        <dbReference type="EMBL" id="GAA5148574.1"/>
    </source>
</evidence>
<name>A0ABP9PLW1_9ACTN</name>
<evidence type="ECO:0000256" key="4">
    <source>
        <dbReference type="PROSITE-ProRule" id="PRU00335"/>
    </source>
</evidence>
<dbReference type="Pfam" id="PF00440">
    <property type="entry name" value="TetR_N"/>
    <property type="match status" value="1"/>
</dbReference>
<dbReference type="InterPro" id="IPR036271">
    <property type="entry name" value="Tet_transcr_reg_TetR-rel_C_sf"/>
</dbReference>
<sequence>MPRAGLTAERLTTAAAELADAEGLEAVSVAALARRFGVRPASLYSHVAGTEALRVRVALLALEEMADLAVDAVAGRSGRDALAALADVYRDYARAHPGRYDAAQLRLDPDTAAGSAGPRHAALNRAVLRGYRLGEPDETHAVRIIGAAVHGFVRLEASGGFDHSRPSPTSTWTRVVDALDTLFTTWSRSTS</sequence>
<dbReference type="Gene3D" id="1.10.10.60">
    <property type="entry name" value="Homeodomain-like"/>
    <property type="match status" value="1"/>
</dbReference>
<dbReference type="PANTHER" id="PTHR30055:SF239">
    <property type="entry name" value="TRANSCRIPTIONAL REGULATORY PROTEIN"/>
    <property type="match status" value="1"/>
</dbReference>
<keyword evidence="2 4" id="KW-0238">DNA-binding</keyword>
<dbReference type="SUPFAM" id="SSF46689">
    <property type="entry name" value="Homeodomain-like"/>
    <property type="match status" value="1"/>
</dbReference>
<dbReference type="RefSeq" id="WP_345458380.1">
    <property type="nucleotide sequence ID" value="NZ_BAABKG010000003.1"/>
</dbReference>
<evidence type="ECO:0000313" key="7">
    <source>
        <dbReference type="Proteomes" id="UP001500221"/>
    </source>
</evidence>
<proteinExistence type="predicted"/>
<protein>
    <submittedName>
        <fullName evidence="6">TetR-like C-terminal domain-containing protein</fullName>
    </submittedName>
</protein>
<dbReference type="PANTHER" id="PTHR30055">
    <property type="entry name" value="HTH-TYPE TRANSCRIPTIONAL REGULATOR RUTR"/>
    <property type="match status" value="1"/>
</dbReference>
<dbReference type="InterPro" id="IPR025996">
    <property type="entry name" value="MT1864/Rv1816-like_C"/>
</dbReference>
<feature type="domain" description="HTH tetR-type" evidence="5">
    <location>
        <begin position="5"/>
        <end position="65"/>
    </location>
</feature>
<feature type="DNA-binding region" description="H-T-H motif" evidence="4">
    <location>
        <begin position="28"/>
        <end position="47"/>
    </location>
</feature>
<gene>
    <name evidence="6" type="ORF">GCM10023340_22580</name>
</gene>
<dbReference type="Proteomes" id="UP001500221">
    <property type="component" value="Unassembled WGS sequence"/>
</dbReference>
<keyword evidence="1" id="KW-0805">Transcription regulation</keyword>
<keyword evidence="3" id="KW-0804">Transcription</keyword>
<dbReference type="InterPro" id="IPR009057">
    <property type="entry name" value="Homeodomain-like_sf"/>
</dbReference>